<reference evidence="2 3" key="1">
    <citation type="journal article" date="2018" name="Sci. Rep.">
        <title>Comparative genomics provides insights into the lifestyle and reveals functional heterogeneity of dark septate endophytic fungi.</title>
        <authorList>
            <person name="Knapp D.G."/>
            <person name="Nemeth J.B."/>
            <person name="Barry K."/>
            <person name="Hainaut M."/>
            <person name="Henrissat B."/>
            <person name="Johnson J."/>
            <person name="Kuo A."/>
            <person name="Lim J.H.P."/>
            <person name="Lipzen A."/>
            <person name="Nolan M."/>
            <person name="Ohm R.A."/>
            <person name="Tamas L."/>
            <person name="Grigoriev I.V."/>
            <person name="Spatafora J.W."/>
            <person name="Nagy L.G."/>
            <person name="Kovacs G.M."/>
        </authorList>
    </citation>
    <scope>NUCLEOTIDE SEQUENCE [LARGE SCALE GENOMIC DNA]</scope>
    <source>
        <strain evidence="2 3">DSE2036</strain>
    </source>
</reference>
<keyword evidence="3" id="KW-1185">Reference proteome</keyword>
<proteinExistence type="predicted"/>
<evidence type="ECO:0000313" key="2">
    <source>
        <dbReference type="EMBL" id="PVH95355.1"/>
    </source>
</evidence>
<dbReference type="Proteomes" id="UP000244855">
    <property type="component" value="Unassembled WGS sequence"/>
</dbReference>
<sequence length="216" mass="23845">MLTKSDSITIAVTLVVFVFLVLFLCICCFRHDCYCPCDCYDDEPYPPEKPIRNRENAPTPPMDTTHNHHHEHTHHHHHRHDDTIDAEPGQTGWSGAGRGRSGSIDVVTPLGGAEVPHHHNPPPQRDRRNSEFDVVTRLEGGILRGSHNHSGRRRTPSTSQVAFQAGSDTFDAVIPEDRTSGGEDSGFDVASDRERAITRPGRAAVRGGRGRGRGRG</sequence>
<dbReference type="EMBL" id="KZ805499">
    <property type="protein sequence ID" value="PVH95355.1"/>
    <property type="molecule type" value="Genomic_DNA"/>
</dbReference>
<accession>A0A2V1DBE0</accession>
<feature type="compositionally biased region" description="Basic residues" evidence="1">
    <location>
        <begin position="67"/>
        <end position="79"/>
    </location>
</feature>
<feature type="region of interest" description="Disordered" evidence="1">
    <location>
        <begin position="173"/>
        <end position="216"/>
    </location>
</feature>
<feature type="region of interest" description="Disordered" evidence="1">
    <location>
        <begin position="50"/>
        <end position="130"/>
    </location>
</feature>
<organism evidence="2 3">
    <name type="scientific">Periconia macrospinosa</name>
    <dbReference type="NCBI Taxonomy" id="97972"/>
    <lineage>
        <taxon>Eukaryota</taxon>
        <taxon>Fungi</taxon>
        <taxon>Dikarya</taxon>
        <taxon>Ascomycota</taxon>
        <taxon>Pezizomycotina</taxon>
        <taxon>Dothideomycetes</taxon>
        <taxon>Pleosporomycetidae</taxon>
        <taxon>Pleosporales</taxon>
        <taxon>Massarineae</taxon>
        <taxon>Periconiaceae</taxon>
        <taxon>Periconia</taxon>
    </lineage>
</organism>
<dbReference type="AlphaFoldDB" id="A0A2V1DBE0"/>
<gene>
    <name evidence="2" type="ORF">DM02DRAFT_632917</name>
</gene>
<name>A0A2V1DBE0_9PLEO</name>
<evidence type="ECO:0000256" key="1">
    <source>
        <dbReference type="SAM" id="MobiDB-lite"/>
    </source>
</evidence>
<protein>
    <submittedName>
        <fullName evidence="2">Uncharacterized protein</fullName>
    </submittedName>
</protein>
<evidence type="ECO:0000313" key="3">
    <source>
        <dbReference type="Proteomes" id="UP000244855"/>
    </source>
</evidence>